<accession>A0A1M6G6F3</accession>
<dbReference type="Proteomes" id="UP000184292">
    <property type="component" value="Unassembled WGS sequence"/>
</dbReference>
<evidence type="ECO:0000313" key="4">
    <source>
        <dbReference type="EMBL" id="SHJ05519.1"/>
    </source>
</evidence>
<keyword evidence="4" id="KW-0969">Cilium</keyword>
<dbReference type="InterPro" id="IPR006135">
    <property type="entry name" value="T3SS_substrate_exporter"/>
</dbReference>
<feature type="compositionally biased region" description="Basic and acidic residues" evidence="2">
    <location>
        <begin position="7"/>
        <end position="27"/>
    </location>
</feature>
<feature type="transmembrane region" description="Helical" evidence="3">
    <location>
        <begin position="160"/>
        <end position="184"/>
    </location>
</feature>
<evidence type="ECO:0000256" key="1">
    <source>
        <dbReference type="ARBA" id="ARBA00010690"/>
    </source>
</evidence>
<keyword evidence="4" id="KW-0282">Flagellum</keyword>
<dbReference type="PANTHER" id="PTHR30531">
    <property type="entry name" value="FLAGELLAR BIOSYNTHETIC PROTEIN FLHB"/>
    <property type="match status" value="1"/>
</dbReference>
<dbReference type="GO" id="GO:0009306">
    <property type="term" value="P:protein secretion"/>
    <property type="evidence" value="ECO:0007669"/>
    <property type="project" value="InterPro"/>
</dbReference>
<dbReference type="PRINTS" id="PR00950">
    <property type="entry name" value="TYPE3IMSPROT"/>
</dbReference>
<dbReference type="PANTHER" id="PTHR30531:SF12">
    <property type="entry name" value="FLAGELLAR BIOSYNTHETIC PROTEIN FLHB"/>
    <property type="match status" value="1"/>
</dbReference>
<keyword evidence="3" id="KW-0472">Membrane</keyword>
<dbReference type="SUPFAM" id="SSF160544">
    <property type="entry name" value="EscU C-terminal domain-like"/>
    <property type="match status" value="1"/>
</dbReference>
<dbReference type="Gene3D" id="3.40.1690.10">
    <property type="entry name" value="secretion proteins EscU"/>
    <property type="match status" value="1"/>
</dbReference>
<reference evidence="4 5" key="1">
    <citation type="submission" date="2016-11" db="EMBL/GenBank/DDBJ databases">
        <authorList>
            <person name="Jaros S."/>
            <person name="Januszkiewicz K."/>
            <person name="Wedrychowicz H."/>
        </authorList>
    </citation>
    <scope>NUCLEOTIDE SEQUENCE [LARGE SCALE GENOMIC DNA]</scope>
    <source>
        <strain evidence="4 5">DSM 100565</strain>
    </source>
</reference>
<feature type="region of interest" description="Disordered" evidence="2">
    <location>
        <begin position="230"/>
        <end position="251"/>
    </location>
</feature>
<dbReference type="Pfam" id="PF01312">
    <property type="entry name" value="Bac_export_2"/>
    <property type="match status" value="1"/>
</dbReference>
<gene>
    <name evidence="4" type="ORF">SAMN05444417_2710</name>
</gene>
<dbReference type="RefSeq" id="WP_073331572.1">
    <property type="nucleotide sequence ID" value="NZ_FQYO01000004.1"/>
</dbReference>
<dbReference type="OrthoDB" id="9807950at2"/>
<keyword evidence="3" id="KW-0812">Transmembrane</keyword>
<protein>
    <submittedName>
        <fullName evidence="4">Flagellar biosynthetic protein FlhB</fullName>
    </submittedName>
</protein>
<keyword evidence="4" id="KW-0966">Cell projection</keyword>
<dbReference type="GO" id="GO:0005886">
    <property type="term" value="C:plasma membrane"/>
    <property type="evidence" value="ECO:0007669"/>
    <property type="project" value="TreeGrafter"/>
</dbReference>
<keyword evidence="3" id="KW-1133">Transmembrane helix</keyword>
<feature type="compositionally biased region" description="Basic and acidic residues" evidence="2">
    <location>
        <begin position="230"/>
        <end position="242"/>
    </location>
</feature>
<sequence>MSEEDGAEKSYEPTQRRLDEARRKGEVPRSADAATAAGYLGFLVAALAFGPASLLALGTTLMLPLDRADALAGAIFGTGPHPASGRPLAGGLLTGIGAAMAPWLLLPGIFALLAYVAQQALVFAPSRIAPKADRLSPLQGIKQKFGRNGLFEFAKSAVKLTIYGLILGLFVWMRMPTLVATLAMDPVIVTAQLGQIAIDLMWIVVIVAAALALIDVVWQRGEHRRRHMMSRKELRDEMKESEGDPQLKQQRRQKGVSLALNQMLAEVPKADVVIVNPVHYAVALGWDRAGGGAPVCLAKGTDEIALRIREIAVEHAIPIHADPPTARALHAALDLGDEIATEHYKAVAAAIRFADRLRAGGGRR</sequence>
<name>A0A1M6G6F3_9RHOB</name>
<organism evidence="4 5">
    <name type="scientific">Wenxinia saemankumensis</name>
    <dbReference type="NCBI Taxonomy" id="1447782"/>
    <lineage>
        <taxon>Bacteria</taxon>
        <taxon>Pseudomonadati</taxon>
        <taxon>Pseudomonadota</taxon>
        <taxon>Alphaproteobacteria</taxon>
        <taxon>Rhodobacterales</taxon>
        <taxon>Roseobacteraceae</taxon>
        <taxon>Wenxinia</taxon>
    </lineage>
</organism>
<feature type="transmembrane region" description="Helical" evidence="3">
    <location>
        <begin position="92"/>
        <end position="117"/>
    </location>
</feature>
<keyword evidence="5" id="KW-1185">Reference proteome</keyword>
<proteinExistence type="inferred from homology"/>
<dbReference type="InterPro" id="IPR029025">
    <property type="entry name" value="T3SS_substrate_exporter_C"/>
</dbReference>
<feature type="region of interest" description="Disordered" evidence="2">
    <location>
        <begin position="1"/>
        <end position="27"/>
    </location>
</feature>
<evidence type="ECO:0000256" key="3">
    <source>
        <dbReference type="SAM" id="Phobius"/>
    </source>
</evidence>
<dbReference type="AlphaFoldDB" id="A0A1M6G6F3"/>
<feature type="transmembrane region" description="Helical" evidence="3">
    <location>
        <begin position="33"/>
        <end position="57"/>
    </location>
</feature>
<evidence type="ECO:0000313" key="5">
    <source>
        <dbReference type="Proteomes" id="UP000184292"/>
    </source>
</evidence>
<evidence type="ECO:0000256" key="2">
    <source>
        <dbReference type="SAM" id="MobiDB-lite"/>
    </source>
</evidence>
<dbReference type="Gene3D" id="6.10.250.2080">
    <property type="match status" value="1"/>
</dbReference>
<feature type="transmembrane region" description="Helical" evidence="3">
    <location>
        <begin position="196"/>
        <end position="218"/>
    </location>
</feature>
<comment type="similarity">
    <text evidence="1">Belongs to the type III secretion exporter family.</text>
</comment>
<dbReference type="EMBL" id="FQYO01000004">
    <property type="protein sequence ID" value="SHJ05519.1"/>
    <property type="molecule type" value="Genomic_DNA"/>
</dbReference>
<dbReference type="STRING" id="1447782.SAMN05444417_2710"/>